<name>A0A845M4R6_9RHOB</name>
<keyword evidence="1" id="KW-1133">Transmembrane helix</keyword>
<comment type="caution">
    <text evidence="2">The sequence shown here is derived from an EMBL/GenBank/DDBJ whole genome shotgun (WGS) entry which is preliminary data.</text>
</comment>
<gene>
    <name evidence="2" type="ORF">GQE99_14410</name>
</gene>
<proteinExistence type="predicted"/>
<evidence type="ECO:0000256" key="1">
    <source>
        <dbReference type="SAM" id="Phobius"/>
    </source>
</evidence>
<keyword evidence="1" id="KW-0472">Membrane</keyword>
<evidence type="ECO:0000313" key="2">
    <source>
        <dbReference type="EMBL" id="MZR14212.1"/>
    </source>
</evidence>
<dbReference type="Proteomes" id="UP000467322">
    <property type="component" value="Unassembled WGS sequence"/>
</dbReference>
<organism evidence="2 3">
    <name type="scientific">Maritimibacter harenae</name>
    <dbReference type="NCBI Taxonomy" id="2606218"/>
    <lineage>
        <taxon>Bacteria</taxon>
        <taxon>Pseudomonadati</taxon>
        <taxon>Pseudomonadota</taxon>
        <taxon>Alphaproteobacteria</taxon>
        <taxon>Rhodobacterales</taxon>
        <taxon>Roseobacteraceae</taxon>
        <taxon>Maritimibacter</taxon>
    </lineage>
</organism>
<sequence length="84" mass="9080">MLRYAAVGAAVAILGFSAAVWVLIERNGALRAAQEVSQAALSACTGRVEDILKDKDSDDDIDAISDSDLRDHVRPEWMLPDPAR</sequence>
<evidence type="ECO:0000313" key="3">
    <source>
        <dbReference type="Proteomes" id="UP000467322"/>
    </source>
</evidence>
<reference evidence="2 3" key="1">
    <citation type="submission" date="2019-12" db="EMBL/GenBank/DDBJ databases">
        <title>Maritimibacter sp. nov. sp. isolated from sea sand.</title>
        <authorList>
            <person name="Kim J."/>
            <person name="Jeong S.E."/>
            <person name="Jung H.S."/>
            <person name="Jeon C.O."/>
        </authorList>
    </citation>
    <scope>NUCLEOTIDE SEQUENCE [LARGE SCALE GENOMIC DNA]</scope>
    <source>
        <strain evidence="2 3">DP07</strain>
    </source>
</reference>
<dbReference type="AlphaFoldDB" id="A0A845M4R6"/>
<keyword evidence="3" id="KW-1185">Reference proteome</keyword>
<protein>
    <submittedName>
        <fullName evidence="2">Uncharacterized protein</fullName>
    </submittedName>
</protein>
<dbReference type="EMBL" id="WTUX01000017">
    <property type="protein sequence ID" value="MZR14212.1"/>
    <property type="molecule type" value="Genomic_DNA"/>
</dbReference>
<keyword evidence="1" id="KW-0812">Transmembrane</keyword>
<feature type="transmembrane region" description="Helical" evidence="1">
    <location>
        <begin position="6"/>
        <end position="24"/>
    </location>
</feature>
<accession>A0A845M4R6</accession>
<dbReference type="RefSeq" id="WP_161352325.1">
    <property type="nucleotide sequence ID" value="NZ_WTUX01000017.1"/>
</dbReference>